<dbReference type="EC" id="5.3.1.24" evidence="3 9"/>
<feature type="domain" description="N-(5'phosphoribosyl) anthranilate isomerase (PRAI)" evidence="10">
    <location>
        <begin position="4"/>
        <end position="187"/>
    </location>
</feature>
<keyword evidence="12" id="KW-1185">Reference proteome</keyword>
<keyword evidence="7 9" id="KW-0057">Aromatic amino acid biosynthesis</keyword>
<dbReference type="HAMAP" id="MF_00135">
    <property type="entry name" value="PRAI"/>
    <property type="match status" value="1"/>
</dbReference>
<evidence type="ECO:0000256" key="2">
    <source>
        <dbReference type="ARBA" id="ARBA00004664"/>
    </source>
</evidence>
<evidence type="ECO:0000256" key="5">
    <source>
        <dbReference type="ARBA" id="ARBA00022605"/>
    </source>
</evidence>
<dbReference type="InterPro" id="IPR013785">
    <property type="entry name" value="Aldolase_TIM"/>
</dbReference>
<dbReference type="PANTHER" id="PTHR42894">
    <property type="entry name" value="N-(5'-PHOSPHORIBOSYL)ANTHRANILATE ISOMERASE"/>
    <property type="match status" value="1"/>
</dbReference>
<comment type="caution">
    <text evidence="11">The sequence shown here is derived from an EMBL/GenBank/DDBJ whole genome shotgun (WGS) entry which is preliminary data.</text>
</comment>
<dbReference type="Gene3D" id="3.20.20.70">
    <property type="entry name" value="Aldolase class I"/>
    <property type="match status" value="1"/>
</dbReference>
<dbReference type="PANTHER" id="PTHR42894:SF1">
    <property type="entry name" value="N-(5'-PHOSPHORIBOSYL)ANTHRANILATE ISOMERASE"/>
    <property type="match status" value="1"/>
</dbReference>
<dbReference type="Proteomes" id="UP000254492">
    <property type="component" value="Unassembled WGS sequence"/>
</dbReference>
<evidence type="ECO:0000259" key="10">
    <source>
        <dbReference type="Pfam" id="PF00697"/>
    </source>
</evidence>
<proteinExistence type="inferred from homology"/>
<dbReference type="EMBL" id="QRAY01000001">
    <property type="protein sequence ID" value="RDS60361.1"/>
    <property type="molecule type" value="Genomic_DNA"/>
</dbReference>
<evidence type="ECO:0000313" key="11">
    <source>
        <dbReference type="EMBL" id="RDS60361.1"/>
    </source>
</evidence>
<organism evidence="11 12">
    <name type="scientific">Weissella thailandensis</name>
    <dbReference type="NCBI Taxonomy" id="89061"/>
    <lineage>
        <taxon>Bacteria</taxon>
        <taxon>Bacillati</taxon>
        <taxon>Bacillota</taxon>
        <taxon>Bacilli</taxon>
        <taxon>Lactobacillales</taxon>
        <taxon>Lactobacillaceae</taxon>
        <taxon>Weissella</taxon>
    </lineage>
</organism>
<dbReference type="GO" id="GO:0016853">
    <property type="term" value="F:isomerase activity"/>
    <property type="evidence" value="ECO:0007669"/>
    <property type="project" value="UniProtKB-KW"/>
</dbReference>
<dbReference type="InterPro" id="IPR011060">
    <property type="entry name" value="RibuloseP-bd_barrel"/>
</dbReference>
<evidence type="ECO:0000256" key="1">
    <source>
        <dbReference type="ARBA" id="ARBA00001164"/>
    </source>
</evidence>
<evidence type="ECO:0000256" key="3">
    <source>
        <dbReference type="ARBA" id="ARBA00012572"/>
    </source>
</evidence>
<accession>A0ABX9I6P5</accession>
<comment type="catalytic activity">
    <reaction evidence="1 9">
        <text>N-(5-phospho-beta-D-ribosyl)anthranilate = 1-(2-carboxyphenylamino)-1-deoxy-D-ribulose 5-phosphate</text>
        <dbReference type="Rhea" id="RHEA:21540"/>
        <dbReference type="ChEBI" id="CHEBI:18277"/>
        <dbReference type="ChEBI" id="CHEBI:58613"/>
        <dbReference type="EC" id="5.3.1.24"/>
    </reaction>
</comment>
<evidence type="ECO:0000256" key="8">
    <source>
        <dbReference type="ARBA" id="ARBA00023235"/>
    </source>
</evidence>
<evidence type="ECO:0000256" key="9">
    <source>
        <dbReference type="HAMAP-Rule" id="MF_00135"/>
    </source>
</evidence>
<evidence type="ECO:0000256" key="6">
    <source>
        <dbReference type="ARBA" id="ARBA00022822"/>
    </source>
</evidence>
<evidence type="ECO:0000313" key="12">
    <source>
        <dbReference type="Proteomes" id="UP000254492"/>
    </source>
</evidence>
<evidence type="ECO:0000256" key="7">
    <source>
        <dbReference type="ARBA" id="ARBA00023141"/>
    </source>
</evidence>
<keyword evidence="8 9" id="KW-0413">Isomerase</keyword>
<comment type="similarity">
    <text evidence="9">Belongs to the TrpF family.</text>
</comment>
<comment type="pathway">
    <text evidence="2 9">Amino-acid biosynthesis; L-tryptophan biosynthesis; L-tryptophan from chorismate: step 3/5.</text>
</comment>
<dbReference type="CDD" id="cd00405">
    <property type="entry name" value="PRAI"/>
    <property type="match status" value="1"/>
</dbReference>
<protein>
    <recommendedName>
        <fullName evidence="4 9">N-(5'-phosphoribosyl)anthranilate isomerase</fullName>
        <shortName evidence="9">PRAI</shortName>
        <ecNumber evidence="3 9">5.3.1.24</ecNumber>
    </recommendedName>
</protein>
<evidence type="ECO:0000256" key="4">
    <source>
        <dbReference type="ARBA" id="ARBA00022272"/>
    </source>
</evidence>
<keyword evidence="5 9" id="KW-0028">Amino-acid biosynthesis</keyword>
<dbReference type="InterPro" id="IPR001240">
    <property type="entry name" value="PRAI_dom"/>
</dbReference>
<sequence>MTQVKICGFMTPDDITAVNVAHPDFVGFVFAPGRHQIAPQTARHLKSLLQSSIKTVGVFVGESITDILEIYKTGSIDIAQLHRPITSTEIKQLQRAGLKVIQVFEQRPIDSQSPADYLMADSGKGSGRLLSLNDVPHPKRPFILAGGLNPNNVQQAIQTVQPTIVDVSSGVETNQKKDIQKIIQFVKHAKEETYNENFIK</sequence>
<reference evidence="11 12" key="1">
    <citation type="submission" date="2018-07" db="EMBL/GenBank/DDBJ databases">
        <title>Genome-based reclassification of Weissella jogaejeotgali as Weissella thailandensis.</title>
        <authorList>
            <person name="Chun J."/>
            <person name="Kim B.-Y."/>
            <person name="Kwak M.-J."/>
        </authorList>
    </citation>
    <scope>NUCLEOTIDE SEQUENCE [LARGE SCALE GENOMIC DNA]</scope>
    <source>
        <strain evidence="11 12">KCTC 3751</strain>
    </source>
</reference>
<dbReference type="InterPro" id="IPR044643">
    <property type="entry name" value="TrpF_fam"/>
</dbReference>
<gene>
    <name evidence="9" type="primary">trpF</name>
    <name evidence="11" type="ORF">DWV05_00215</name>
</gene>
<dbReference type="Pfam" id="PF00697">
    <property type="entry name" value="PRAI"/>
    <property type="match status" value="1"/>
</dbReference>
<name>A0ABX9I6P5_9LACO</name>
<keyword evidence="6 9" id="KW-0822">Tryptophan biosynthesis</keyword>
<dbReference type="SUPFAM" id="SSF51366">
    <property type="entry name" value="Ribulose-phoshate binding barrel"/>
    <property type="match status" value="1"/>
</dbReference>
<dbReference type="RefSeq" id="WP_115470193.1">
    <property type="nucleotide sequence ID" value="NZ_BJEC01000005.1"/>
</dbReference>